<name>A0A644X9T5_9ZZZZ</name>
<dbReference type="AlphaFoldDB" id="A0A644X9T5"/>
<reference evidence="2" key="1">
    <citation type="submission" date="2019-08" db="EMBL/GenBank/DDBJ databases">
        <authorList>
            <person name="Kucharzyk K."/>
            <person name="Murdoch R.W."/>
            <person name="Higgins S."/>
            <person name="Loffler F."/>
        </authorList>
    </citation>
    <scope>NUCLEOTIDE SEQUENCE</scope>
</reference>
<evidence type="ECO:0000259" key="1">
    <source>
        <dbReference type="Pfam" id="PF02026"/>
    </source>
</evidence>
<comment type="caution">
    <text evidence="2">The sequence shown here is derived from an EMBL/GenBank/DDBJ whole genome shotgun (WGS) entry which is preliminary data.</text>
</comment>
<accession>A0A644X9T5</accession>
<dbReference type="Gene3D" id="6.20.350.10">
    <property type="match status" value="1"/>
</dbReference>
<proteinExistence type="predicted"/>
<feature type="domain" description="Ryanodine receptor Ryr" evidence="1">
    <location>
        <begin position="502"/>
        <end position="571"/>
    </location>
</feature>
<dbReference type="EMBL" id="VSSQ01002043">
    <property type="protein sequence ID" value="MPM12942.1"/>
    <property type="molecule type" value="Genomic_DNA"/>
</dbReference>
<dbReference type="Pfam" id="PF02026">
    <property type="entry name" value="RyR"/>
    <property type="match status" value="1"/>
</dbReference>
<evidence type="ECO:0000313" key="2">
    <source>
        <dbReference type="EMBL" id="MPM12942.1"/>
    </source>
</evidence>
<dbReference type="InterPro" id="IPR003032">
    <property type="entry name" value="Ryanodine_rcpt"/>
</dbReference>
<organism evidence="2">
    <name type="scientific">bioreactor metagenome</name>
    <dbReference type="NCBI Taxonomy" id="1076179"/>
    <lineage>
        <taxon>unclassified sequences</taxon>
        <taxon>metagenomes</taxon>
        <taxon>ecological metagenomes</taxon>
    </lineage>
</organism>
<protein>
    <recommendedName>
        <fullName evidence="1">Ryanodine receptor Ryr domain-containing protein</fullName>
    </recommendedName>
</protein>
<sequence length="578" mass="67339">MNDMKTYVERFFSELEVFEDLERGHCYKIFIRQAISEFLDHETKDTAFAVYRTFFDIYRIALEGESNPFIDLLDVLKNYEENAAVLIDKQRDHYIHSVNVFILGLCIYAQNGRYRAAFRKTVMNRDNYPDAYDTKNEEFFYRWGLASLFHDVGYPVEIVGRQINKFVDFATDVGGTGEKVNVQLSFSNFDELNRIREVIPKRIFTECYFNRYEDSIYIDTLKPVDLLAHKLHTSLGVDLKATKFALDDFINVMARYGFIDHGYFSAIIVLKWYGYLIQSAKYKSEYFFWPVLDSASTILLHNCYKNMMQKKPFNLGALSPETHPLAYLLILCDELQEWNRKVYGIKDKLRTFAAEARLDLTDEKLNITYITHNGPVSADFCREKKKLLHGLLSMEEVFEATAIHCKSVSKNALPQVKKELVPRPKLEDLEALTRAIHDLYNEKQRERYPDRPLRYPSFDTLPDSLKYSNLRQAMDVPEKLRLMGFTMQPLTQASNPVMEIPKEYVESLAELEHEAWVAERKSTGWVFGRAVDANQKLTPYLIPYGKLPEDIKQLDRDPVENIPRLLQKIGMAAVKASE</sequence>
<gene>
    <name evidence="2" type="ORF">SDC9_59297</name>
</gene>